<dbReference type="Proteomes" id="UP000297288">
    <property type="component" value="Unassembled WGS sequence"/>
</dbReference>
<comment type="catalytic activity">
    <reaction evidence="4 5">
        <text>7-aminomethyl-7-carbaguanine + guanosine(34) in tRNA = 7-aminomethyl-7-carbaguanosine(34) in tRNA + guanine</text>
        <dbReference type="Rhea" id="RHEA:24104"/>
        <dbReference type="Rhea" id="RHEA-COMP:10341"/>
        <dbReference type="Rhea" id="RHEA-COMP:10342"/>
        <dbReference type="ChEBI" id="CHEBI:16235"/>
        <dbReference type="ChEBI" id="CHEBI:58703"/>
        <dbReference type="ChEBI" id="CHEBI:74269"/>
        <dbReference type="ChEBI" id="CHEBI:82833"/>
        <dbReference type="EC" id="2.4.2.29"/>
    </reaction>
</comment>
<feature type="binding site" evidence="5">
    <location>
        <begin position="96"/>
        <end position="100"/>
    </location>
    <ligand>
        <name>substrate</name>
    </ligand>
</feature>
<evidence type="ECO:0000256" key="3">
    <source>
        <dbReference type="ARBA" id="ARBA00022694"/>
    </source>
</evidence>
<comment type="cofactor">
    <cofactor evidence="5">
        <name>Zn(2+)</name>
        <dbReference type="ChEBI" id="CHEBI:29105"/>
    </cofactor>
    <text evidence="5">Binds 1 zinc ion per subunit.</text>
</comment>
<accession>A0A1G6M5T2</accession>
<comment type="function">
    <text evidence="5">Catalyzes the base-exchange of a guanine (G) residue with the queuine precursor 7-aminomethyl-7-deazaguanine (PreQ1) at position 34 (anticodon wobble position) in tRNAs with GU(N) anticodons (tRNA-Asp, -Asn, -His and -Tyr). Catalysis occurs through a double-displacement mechanism. The nucleophile active site attacks the C1' of nucleotide 34 to detach the guanine base from the RNA, forming a covalent enzyme-RNA intermediate. The proton acceptor active site deprotonates the incoming PreQ1, allowing a nucleophilic attack on the C1' of the ribose to form the product. After dissociation, two additional enzymatic reactions on the tRNA convert PreQ1 to queuine (Q), resulting in the hypermodified nucleoside queuosine (7-(((4,5-cis-dihydroxy-2-cyclopenten-1-yl)amino)methyl)-7-deazaguanosine).</text>
</comment>
<evidence type="ECO:0000313" key="9">
    <source>
        <dbReference type="Proteomes" id="UP000199322"/>
    </source>
</evidence>
<dbReference type="GO" id="GO:0005829">
    <property type="term" value="C:cytosol"/>
    <property type="evidence" value="ECO:0007669"/>
    <property type="project" value="TreeGrafter"/>
</dbReference>
<reference evidence="8 10" key="2">
    <citation type="submission" date="2019-04" db="EMBL/GenBank/DDBJ databases">
        <title>Draft genome sequence data and analysis of a Fermenting Bacterium, Geotoga petraea strain HO-Geo1, isolated from heavy-oil petroleum reservoir in Russia.</title>
        <authorList>
            <person name="Grouzdev D.S."/>
            <person name="Semenova E.M."/>
            <person name="Sokolova D.S."/>
            <person name="Tourova T.P."/>
            <person name="Poltaraus A.B."/>
            <person name="Nazina T.N."/>
        </authorList>
    </citation>
    <scope>NUCLEOTIDE SEQUENCE [LARGE SCALE GENOMIC DNA]</scope>
    <source>
        <strain evidence="8 10">HO-Geo1</strain>
    </source>
</reference>
<dbReference type="UniPathway" id="UPA00392"/>
<keyword evidence="1 5" id="KW-0328">Glycosyltransferase</keyword>
<dbReference type="GO" id="GO:0008479">
    <property type="term" value="F:tRNA-guanosine(34) queuine transglycosylase activity"/>
    <property type="evidence" value="ECO:0007669"/>
    <property type="project" value="UniProtKB-UniRule"/>
</dbReference>
<dbReference type="STRING" id="28234.SAMN04488588_1245"/>
<feature type="binding site" evidence="5">
    <location>
        <position position="191"/>
    </location>
    <ligand>
        <name>substrate</name>
    </ligand>
</feature>
<keyword evidence="5" id="KW-0862">Zinc</keyword>
<dbReference type="NCBIfam" id="TIGR00430">
    <property type="entry name" value="Q_tRNA_tgt"/>
    <property type="match status" value="1"/>
</dbReference>
<evidence type="ECO:0000256" key="1">
    <source>
        <dbReference type="ARBA" id="ARBA00022676"/>
    </source>
</evidence>
<dbReference type="OrthoDB" id="9805417at2"/>
<dbReference type="InterPro" id="IPR004803">
    <property type="entry name" value="TGT"/>
</dbReference>
<evidence type="ECO:0000256" key="5">
    <source>
        <dbReference type="HAMAP-Rule" id="MF_00168"/>
    </source>
</evidence>
<comment type="similarity">
    <text evidence="5">Belongs to the queuine tRNA-ribosyltransferase family.</text>
</comment>
<feature type="domain" description="tRNA-guanine(15) transglycosylase-like" evidence="6">
    <location>
        <begin position="17"/>
        <end position="368"/>
    </location>
</feature>
<feature type="binding site" evidence="5">
    <location>
        <position position="337"/>
    </location>
    <ligand>
        <name>Zn(2+)</name>
        <dbReference type="ChEBI" id="CHEBI:29105"/>
    </ligand>
</feature>
<feature type="active site" description="Nucleophile" evidence="5">
    <location>
        <position position="268"/>
    </location>
</feature>
<keyword evidence="5" id="KW-0479">Metal-binding</keyword>
<feature type="region of interest" description="RNA binding; important for wobble base 34 recognition" evidence="5">
    <location>
        <begin position="273"/>
        <end position="277"/>
    </location>
</feature>
<feature type="binding site" evidence="5">
    <location>
        <position position="149"/>
    </location>
    <ligand>
        <name>substrate</name>
    </ligand>
</feature>
<feature type="binding site" evidence="5">
    <location>
        <position position="218"/>
    </location>
    <ligand>
        <name>substrate</name>
    </ligand>
</feature>
<organism evidence="7 9">
    <name type="scientific">Geotoga petraea</name>
    <dbReference type="NCBI Taxonomy" id="28234"/>
    <lineage>
        <taxon>Bacteria</taxon>
        <taxon>Thermotogati</taxon>
        <taxon>Thermotogota</taxon>
        <taxon>Thermotogae</taxon>
        <taxon>Petrotogales</taxon>
        <taxon>Petrotogaceae</taxon>
        <taxon>Geotoga</taxon>
    </lineage>
</organism>
<evidence type="ECO:0000313" key="10">
    <source>
        <dbReference type="Proteomes" id="UP000297288"/>
    </source>
</evidence>
<dbReference type="SUPFAM" id="SSF51713">
    <property type="entry name" value="tRNA-guanine transglycosylase"/>
    <property type="match status" value="1"/>
</dbReference>
<dbReference type="GO" id="GO:0046872">
    <property type="term" value="F:metal ion binding"/>
    <property type="evidence" value="ECO:0007669"/>
    <property type="project" value="UniProtKB-KW"/>
</dbReference>
<dbReference type="InterPro" id="IPR050076">
    <property type="entry name" value="ArchSynthase1/Queuine_TRR"/>
</dbReference>
<dbReference type="PANTHER" id="PTHR46499:SF1">
    <property type="entry name" value="QUEUINE TRNA-RIBOSYLTRANSFERASE"/>
    <property type="match status" value="1"/>
</dbReference>
<dbReference type="RefSeq" id="WP_091403692.1">
    <property type="nucleotide sequence ID" value="NZ_FMYV01000004.1"/>
</dbReference>
<dbReference type="Pfam" id="PF01702">
    <property type="entry name" value="TGT"/>
    <property type="match status" value="1"/>
</dbReference>
<dbReference type="NCBIfam" id="TIGR00449">
    <property type="entry name" value="tgt_general"/>
    <property type="match status" value="1"/>
</dbReference>
<feature type="active site" description="Proton acceptor" evidence="5">
    <location>
        <position position="96"/>
    </location>
</feature>
<dbReference type="AlphaFoldDB" id="A0A1G6M5T2"/>
<evidence type="ECO:0000256" key="2">
    <source>
        <dbReference type="ARBA" id="ARBA00022679"/>
    </source>
</evidence>
<evidence type="ECO:0000256" key="4">
    <source>
        <dbReference type="ARBA" id="ARBA00050112"/>
    </source>
</evidence>
<dbReference type="PANTHER" id="PTHR46499">
    <property type="entry name" value="QUEUINE TRNA-RIBOSYLTRANSFERASE"/>
    <property type="match status" value="1"/>
</dbReference>
<evidence type="ECO:0000259" key="6">
    <source>
        <dbReference type="Pfam" id="PF01702"/>
    </source>
</evidence>
<reference evidence="7 9" key="1">
    <citation type="submission" date="2016-10" db="EMBL/GenBank/DDBJ databases">
        <authorList>
            <person name="de Groot N.N."/>
        </authorList>
    </citation>
    <scope>NUCLEOTIDE SEQUENCE [LARGE SCALE GENOMIC DNA]</scope>
    <source>
        <strain evidence="7 9">WG14</strain>
    </source>
</reference>
<proteinExistence type="inferred from homology"/>
<feature type="region of interest" description="RNA binding" evidence="5">
    <location>
        <begin position="249"/>
        <end position="255"/>
    </location>
</feature>
<gene>
    <name evidence="5 8" type="primary">tgt</name>
    <name evidence="8" type="ORF">E4650_07045</name>
    <name evidence="7" type="ORF">SAMN04488588_1245</name>
</gene>
<feature type="binding site" evidence="5">
    <location>
        <position position="311"/>
    </location>
    <ligand>
        <name>Zn(2+)</name>
        <dbReference type="ChEBI" id="CHEBI:29105"/>
    </ligand>
</feature>
<name>A0A1G6M5T2_9BACT</name>
<dbReference type="GO" id="GO:0008616">
    <property type="term" value="P:tRNA queuosine(34) biosynthetic process"/>
    <property type="evidence" value="ECO:0007669"/>
    <property type="project" value="UniProtKB-UniRule"/>
</dbReference>
<dbReference type="EMBL" id="SRME01000004">
    <property type="protein sequence ID" value="TGG87494.1"/>
    <property type="molecule type" value="Genomic_DNA"/>
</dbReference>
<dbReference type="Gene3D" id="3.20.20.105">
    <property type="entry name" value="Queuine tRNA-ribosyltransferase-like"/>
    <property type="match status" value="1"/>
</dbReference>
<sequence>MSSSPIKYELIHKDKHSGARRGRIHTPRGIIETPVFMPVGTNATVKTLTNKMIRELGSEIILGNAFHLFLRPGLEIMKEFGGIHNFMNWDRPLLTDSGGFQVFSLKDRKITEDGVKFRSPLDGSKIMMTPEKSMEIQQIIGSDIAMAFDECVDANSEYEYFKESVERTYRWAKRSYDAHNKKEQALFGIFQGGLFDDLREKSLEQITSIPFDGYAIGGLAVGEKYQDSEKILKKFGNKMPENKPRYIMGIGSPTMMILSVENGMDMFDCVLPTRMGRHGTALTWKGKLNIKAAKNKFSKDPIEKDCKCYTCRNHTRGYLNHLFKRNENTGKTLLSIHNLHFNITFVKKMREAIENDAFLDFKKEFFENSDYPLEN</sequence>
<feature type="binding site" evidence="5">
    <location>
        <position position="308"/>
    </location>
    <ligand>
        <name>Zn(2+)</name>
        <dbReference type="ChEBI" id="CHEBI:29105"/>
    </ligand>
</feature>
<evidence type="ECO:0000313" key="7">
    <source>
        <dbReference type="EMBL" id="SDC50898.1"/>
    </source>
</evidence>
<dbReference type="EMBL" id="FMYV01000004">
    <property type="protein sequence ID" value="SDC50898.1"/>
    <property type="molecule type" value="Genomic_DNA"/>
</dbReference>
<keyword evidence="3 5" id="KW-0819">tRNA processing</keyword>
<dbReference type="FunFam" id="3.20.20.105:FF:000001">
    <property type="entry name" value="Queuine tRNA-ribosyltransferase"/>
    <property type="match status" value="1"/>
</dbReference>
<evidence type="ECO:0000313" key="8">
    <source>
        <dbReference type="EMBL" id="TGG87494.1"/>
    </source>
</evidence>
<keyword evidence="9" id="KW-1185">Reference proteome</keyword>
<dbReference type="Proteomes" id="UP000199322">
    <property type="component" value="Unassembled WGS sequence"/>
</dbReference>
<feature type="binding site" evidence="5">
    <location>
        <position position="306"/>
    </location>
    <ligand>
        <name>Zn(2+)</name>
        <dbReference type="ChEBI" id="CHEBI:29105"/>
    </ligand>
</feature>
<comment type="pathway">
    <text evidence="5">tRNA modification; tRNA-queuosine biosynthesis.</text>
</comment>
<dbReference type="InterPro" id="IPR036511">
    <property type="entry name" value="TGT-like_sf"/>
</dbReference>
<dbReference type="EC" id="2.4.2.29" evidence="5"/>
<keyword evidence="2 5" id="KW-0808">Transferase</keyword>
<protein>
    <recommendedName>
        <fullName evidence="5">Queuine tRNA-ribosyltransferase</fullName>
        <ecNumber evidence="5">2.4.2.29</ecNumber>
    </recommendedName>
    <alternativeName>
        <fullName evidence="5">Guanine insertion enzyme</fullName>
    </alternativeName>
    <alternativeName>
        <fullName evidence="5">tRNA-guanine transglycosylase</fullName>
    </alternativeName>
</protein>
<keyword evidence="5" id="KW-0671">Queuosine biosynthesis</keyword>
<dbReference type="InterPro" id="IPR002616">
    <property type="entry name" value="tRNA_ribo_trans-like"/>
</dbReference>
<dbReference type="HAMAP" id="MF_00168">
    <property type="entry name" value="Q_tRNA_Tgt"/>
    <property type="match status" value="1"/>
</dbReference>
<comment type="subunit">
    <text evidence="5">Homodimer. Within each dimer, one monomer is responsible for RNA recognition and catalysis, while the other monomer binds to the replacement base PreQ1.</text>
</comment>